<keyword evidence="2" id="KW-1185">Reference proteome</keyword>
<sequence length="61" mass="6525">MTAPGALCARRRVRRRWPPAVSRRPAELGRVVFETVTEFAAGSPSSDDSTLVVLAGAEGRS</sequence>
<gene>
    <name evidence="1" type="ORF">ACH61_02517</name>
</gene>
<organism evidence="1 2">
    <name type="scientific">Rathayibacter tanaceti</name>
    <dbReference type="NCBI Taxonomy" id="1671680"/>
    <lineage>
        <taxon>Bacteria</taxon>
        <taxon>Bacillati</taxon>
        <taxon>Actinomycetota</taxon>
        <taxon>Actinomycetes</taxon>
        <taxon>Micrococcales</taxon>
        <taxon>Microbacteriaceae</taxon>
        <taxon>Rathayibacter</taxon>
    </lineage>
</organism>
<evidence type="ECO:0000313" key="1">
    <source>
        <dbReference type="EMBL" id="KZX20369.1"/>
    </source>
</evidence>
<proteinExistence type="predicted"/>
<evidence type="ECO:0000313" key="2">
    <source>
        <dbReference type="Proteomes" id="UP000076717"/>
    </source>
</evidence>
<accession>A0A162GFK4</accession>
<comment type="caution">
    <text evidence="1">The sequence shown here is derived from an EMBL/GenBank/DDBJ whole genome shotgun (WGS) entry which is preliminary data.</text>
</comment>
<dbReference type="AlphaFoldDB" id="A0A162GFK4"/>
<name>A0A162GFK4_9MICO</name>
<dbReference type="EMBL" id="LIIN01000105">
    <property type="protein sequence ID" value="KZX20369.1"/>
    <property type="molecule type" value="Genomic_DNA"/>
</dbReference>
<dbReference type="Proteomes" id="UP000076717">
    <property type="component" value="Unassembled WGS sequence"/>
</dbReference>
<protein>
    <submittedName>
        <fullName evidence="1">Uncharacterized protein</fullName>
    </submittedName>
</protein>
<reference evidence="1 2" key="1">
    <citation type="submission" date="2015-08" db="EMBL/GenBank/DDBJ databases">
        <title>Draft Genome Sequence of Rathayibacter sp. Strain VKM Ac-2596 Isolated from Leaf Gall Induced by Plant-Parasitic Nematodes.</title>
        <authorList>
            <person name="Vasilenko O.V."/>
            <person name="Starodumova I.P."/>
            <person name="Tarlachkov S.V."/>
            <person name="Dorofeeva L.V."/>
            <person name="Evtushenko L.I."/>
        </authorList>
    </citation>
    <scope>NUCLEOTIDE SEQUENCE [LARGE SCALE GENOMIC DNA]</scope>
    <source>
        <strain evidence="1 2">VKM Ac-2596</strain>
    </source>
</reference>